<dbReference type="RefSeq" id="XP_046077737.1">
    <property type="nucleotide sequence ID" value="XM_046214792.1"/>
</dbReference>
<dbReference type="GO" id="GO:0005524">
    <property type="term" value="F:ATP binding"/>
    <property type="evidence" value="ECO:0007669"/>
    <property type="project" value="UniProtKB-KW"/>
</dbReference>
<evidence type="ECO:0000256" key="10">
    <source>
        <dbReference type="ARBA" id="ARBA00022842"/>
    </source>
</evidence>
<dbReference type="GO" id="GO:0005829">
    <property type="term" value="C:cytosol"/>
    <property type="evidence" value="ECO:0007669"/>
    <property type="project" value="TreeGrafter"/>
</dbReference>
<comment type="similarity">
    <text evidence="2">Belongs to the protein kinase superfamily. RIO-type Ser/Thr kinase family.</text>
</comment>
<sequence>MKLDAKSMRYLTGEDFRVLAAVEAGSRNHEVVPTPLIVQLSGLRGGSGVHKSISNLAKINLIARVKNAKYDGYRLTYGGLDYLALNTHQKQKSVYSVGNQIGVGKESDIIVVAASDGSQRILKIHRLGRISFRTVKTNRDYLRNRSTGSWMYMSRLAAVKEFTFMRALRENGFPVPEPIAQNRHTIVMSLIDAFPLRQISTVGKPALLYAELIAMIMKLARYGLIHGDFNEFNILIKEEPSPDAKGKAPAGSEENNDNVRLVPILIDFPQMVSIDHANAEMYFDRDVNCIKRYFQRRYHFTSDEPGPFFAEAKKQLKANPGKRLDVEVEASGFSRKMARELEKYMKEVGVDSDAGERNDSEEDPDENEDDNDYDSSDVEEEQKEDLQESGLESDTQKMKELKVSDSG</sequence>
<evidence type="ECO:0000256" key="4">
    <source>
        <dbReference type="ARBA" id="ARBA00022527"/>
    </source>
</evidence>
<dbReference type="GeneID" id="70245079"/>
<keyword evidence="9" id="KW-0067">ATP-binding</keyword>
<dbReference type="InterPro" id="IPR015285">
    <property type="entry name" value="RIO2_wHTH_N"/>
</dbReference>
<dbReference type="PANTHER" id="PTHR45852">
    <property type="entry name" value="SER/THR-PROTEIN KINASE RIO2"/>
    <property type="match status" value="1"/>
</dbReference>
<evidence type="ECO:0000256" key="12">
    <source>
        <dbReference type="ARBA" id="ARBA00048679"/>
    </source>
</evidence>
<comment type="catalytic activity">
    <reaction evidence="12">
        <text>L-seryl-[protein] + ATP = O-phospho-L-seryl-[protein] + ADP + H(+)</text>
        <dbReference type="Rhea" id="RHEA:17989"/>
        <dbReference type="Rhea" id="RHEA-COMP:9863"/>
        <dbReference type="Rhea" id="RHEA-COMP:11604"/>
        <dbReference type="ChEBI" id="CHEBI:15378"/>
        <dbReference type="ChEBI" id="CHEBI:29999"/>
        <dbReference type="ChEBI" id="CHEBI:30616"/>
        <dbReference type="ChEBI" id="CHEBI:83421"/>
        <dbReference type="ChEBI" id="CHEBI:456216"/>
        <dbReference type="EC" id="2.7.11.1"/>
    </reaction>
</comment>
<keyword evidence="5" id="KW-0808">Transferase</keyword>
<dbReference type="GO" id="GO:0004674">
    <property type="term" value="F:protein serine/threonine kinase activity"/>
    <property type="evidence" value="ECO:0007669"/>
    <property type="project" value="UniProtKB-KW"/>
</dbReference>
<comment type="cofactor">
    <cofactor evidence="1">
        <name>Mg(2+)</name>
        <dbReference type="ChEBI" id="CHEBI:18420"/>
    </cofactor>
</comment>
<evidence type="ECO:0000256" key="8">
    <source>
        <dbReference type="ARBA" id="ARBA00022777"/>
    </source>
</evidence>
<dbReference type="GO" id="GO:0046872">
    <property type="term" value="F:metal ion binding"/>
    <property type="evidence" value="ECO:0007669"/>
    <property type="project" value="UniProtKB-KW"/>
</dbReference>
<comment type="catalytic activity">
    <reaction evidence="11">
        <text>L-threonyl-[protein] + ATP = O-phospho-L-threonyl-[protein] + ADP + H(+)</text>
        <dbReference type="Rhea" id="RHEA:46608"/>
        <dbReference type="Rhea" id="RHEA-COMP:11060"/>
        <dbReference type="Rhea" id="RHEA-COMP:11605"/>
        <dbReference type="ChEBI" id="CHEBI:15378"/>
        <dbReference type="ChEBI" id="CHEBI:30013"/>
        <dbReference type="ChEBI" id="CHEBI:30616"/>
        <dbReference type="ChEBI" id="CHEBI:61977"/>
        <dbReference type="ChEBI" id="CHEBI:456216"/>
        <dbReference type="EC" id="2.7.11.1"/>
    </reaction>
</comment>
<dbReference type="InterPro" id="IPR018934">
    <property type="entry name" value="RIO_dom"/>
</dbReference>
<evidence type="ECO:0000256" key="15">
    <source>
        <dbReference type="SAM" id="MobiDB-lite"/>
    </source>
</evidence>
<gene>
    <name evidence="17" type="ORF">BGW36DRAFT_366857</name>
</gene>
<dbReference type="CDD" id="cd05144">
    <property type="entry name" value="RIO2_C"/>
    <property type="match status" value="1"/>
</dbReference>
<dbReference type="InterPro" id="IPR036388">
    <property type="entry name" value="WH-like_DNA-bd_sf"/>
</dbReference>
<dbReference type="SMART" id="SM00090">
    <property type="entry name" value="RIO"/>
    <property type="match status" value="1"/>
</dbReference>
<organism evidence="17 18">
    <name type="scientific">Talaromyces proteolyticus</name>
    <dbReference type="NCBI Taxonomy" id="1131652"/>
    <lineage>
        <taxon>Eukaryota</taxon>
        <taxon>Fungi</taxon>
        <taxon>Dikarya</taxon>
        <taxon>Ascomycota</taxon>
        <taxon>Pezizomycotina</taxon>
        <taxon>Eurotiomycetes</taxon>
        <taxon>Eurotiomycetidae</taxon>
        <taxon>Eurotiales</taxon>
        <taxon>Trichocomaceae</taxon>
        <taxon>Talaromyces</taxon>
        <taxon>Talaromyces sect. Bacilispori</taxon>
    </lineage>
</organism>
<dbReference type="FunFam" id="1.10.10.10:FF:000053">
    <property type="entry name" value="Serine/threonine-protein kinase RIO2"/>
    <property type="match status" value="1"/>
</dbReference>
<keyword evidence="10" id="KW-0460">Magnesium</keyword>
<dbReference type="PROSITE" id="PS01245">
    <property type="entry name" value="RIO1"/>
    <property type="match status" value="1"/>
</dbReference>
<evidence type="ECO:0000313" key="18">
    <source>
        <dbReference type="Proteomes" id="UP001201262"/>
    </source>
</evidence>
<name>A0AAD4Q5Y3_9EURO</name>
<evidence type="ECO:0000256" key="1">
    <source>
        <dbReference type="ARBA" id="ARBA00001946"/>
    </source>
</evidence>
<evidence type="ECO:0000256" key="14">
    <source>
        <dbReference type="ARBA" id="ARBA00068837"/>
    </source>
</evidence>
<feature type="compositionally biased region" description="Acidic residues" evidence="15">
    <location>
        <begin position="359"/>
        <end position="383"/>
    </location>
</feature>
<feature type="region of interest" description="Disordered" evidence="15">
    <location>
        <begin position="346"/>
        <end position="407"/>
    </location>
</feature>
<dbReference type="GO" id="GO:0005634">
    <property type="term" value="C:nucleus"/>
    <property type="evidence" value="ECO:0007669"/>
    <property type="project" value="TreeGrafter"/>
</dbReference>
<feature type="domain" description="RIO kinase" evidence="16">
    <location>
        <begin position="66"/>
        <end position="314"/>
    </location>
</feature>
<dbReference type="InterPro" id="IPR018935">
    <property type="entry name" value="RIO_kinase_CS"/>
</dbReference>
<feature type="compositionally biased region" description="Basic and acidic residues" evidence="15">
    <location>
        <begin position="346"/>
        <end position="358"/>
    </location>
</feature>
<evidence type="ECO:0000256" key="5">
    <source>
        <dbReference type="ARBA" id="ARBA00022679"/>
    </source>
</evidence>
<dbReference type="GO" id="GO:0030688">
    <property type="term" value="C:preribosome, small subunit precursor"/>
    <property type="evidence" value="ECO:0007669"/>
    <property type="project" value="TreeGrafter"/>
</dbReference>
<dbReference type="Gene3D" id="1.10.510.10">
    <property type="entry name" value="Transferase(Phosphotransferase) domain 1"/>
    <property type="match status" value="1"/>
</dbReference>
<dbReference type="Proteomes" id="UP001201262">
    <property type="component" value="Unassembled WGS sequence"/>
</dbReference>
<reference evidence="17" key="1">
    <citation type="submission" date="2021-12" db="EMBL/GenBank/DDBJ databases">
        <title>Convergent genome expansion in fungi linked to evolution of root-endophyte symbiosis.</title>
        <authorList>
            <consortium name="DOE Joint Genome Institute"/>
            <person name="Ke Y.-H."/>
            <person name="Bonito G."/>
            <person name="Liao H.-L."/>
            <person name="Looney B."/>
            <person name="Rojas-Flechas A."/>
            <person name="Nash J."/>
            <person name="Hameed K."/>
            <person name="Schadt C."/>
            <person name="Martin F."/>
            <person name="Crous P.W."/>
            <person name="Miettinen O."/>
            <person name="Magnuson J.K."/>
            <person name="Labbe J."/>
            <person name="Jacobson D."/>
            <person name="Doktycz M.J."/>
            <person name="Veneault-Fourrey C."/>
            <person name="Kuo A."/>
            <person name="Mondo S."/>
            <person name="Calhoun S."/>
            <person name="Riley R."/>
            <person name="Ohm R."/>
            <person name="LaButti K."/>
            <person name="Andreopoulos B."/>
            <person name="Pangilinan J."/>
            <person name="Nolan M."/>
            <person name="Tritt A."/>
            <person name="Clum A."/>
            <person name="Lipzen A."/>
            <person name="Daum C."/>
            <person name="Barry K."/>
            <person name="Grigoriev I.V."/>
            <person name="Vilgalys R."/>
        </authorList>
    </citation>
    <scope>NUCLEOTIDE SEQUENCE</scope>
    <source>
        <strain evidence="17">PMI_201</strain>
    </source>
</reference>
<dbReference type="Pfam" id="PF09202">
    <property type="entry name" value="Rio2_N"/>
    <property type="match status" value="1"/>
</dbReference>
<comment type="caution">
    <text evidence="17">The sequence shown here is derived from an EMBL/GenBank/DDBJ whole genome shotgun (WGS) entry which is preliminary data.</text>
</comment>
<keyword evidence="7" id="KW-0547">Nucleotide-binding</keyword>
<dbReference type="EC" id="2.7.11.1" evidence="3"/>
<dbReference type="InterPro" id="IPR011009">
    <property type="entry name" value="Kinase-like_dom_sf"/>
</dbReference>
<evidence type="ECO:0000256" key="2">
    <source>
        <dbReference type="ARBA" id="ARBA00009196"/>
    </source>
</evidence>
<evidence type="ECO:0000256" key="3">
    <source>
        <dbReference type="ARBA" id="ARBA00012513"/>
    </source>
</evidence>
<keyword evidence="4" id="KW-0723">Serine/threonine-protein kinase</keyword>
<evidence type="ECO:0000256" key="7">
    <source>
        <dbReference type="ARBA" id="ARBA00022741"/>
    </source>
</evidence>
<evidence type="ECO:0000313" key="17">
    <source>
        <dbReference type="EMBL" id="KAH8705116.1"/>
    </source>
</evidence>
<dbReference type="Gene3D" id="3.30.200.20">
    <property type="entry name" value="Phosphorylase Kinase, domain 1"/>
    <property type="match status" value="1"/>
</dbReference>
<keyword evidence="18" id="KW-1185">Reference proteome</keyword>
<evidence type="ECO:0000256" key="11">
    <source>
        <dbReference type="ARBA" id="ARBA00047899"/>
    </source>
</evidence>
<dbReference type="Pfam" id="PF01163">
    <property type="entry name" value="RIO1"/>
    <property type="match status" value="2"/>
</dbReference>
<dbReference type="InterPro" id="IPR036390">
    <property type="entry name" value="WH_DNA-bd_sf"/>
</dbReference>
<evidence type="ECO:0000256" key="6">
    <source>
        <dbReference type="ARBA" id="ARBA00022723"/>
    </source>
</evidence>
<evidence type="ECO:0000256" key="13">
    <source>
        <dbReference type="ARBA" id="ARBA00068353"/>
    </source>
</evidence>
<proteinExistence type="inferred from homology"/>
<dbReference type="PANTHER" id="PTHR45852:SF1">
    <property type="entry name" value="SERINE_THREONINE-PROTEIN KINASE RIO2"/>
    <property type="match status" value="1"/>
</dbReference>
<dbReference type="SUPFAM" id="SSF56112">
    <property type="entry name" value="Protein kinase-like (PK-like)"/>
    <property type="match status" value="1"/>
</dbReference>
<feature type="compositionally biased region" description="Basic and acidic residues" evidence="15">
    <location>
        <begin position="394"/>
        <end position="407"/>
    </location>
</feature>
<evidence type="ECO:0000259" key="16">
    <source>
        <dbReference type="SMART" id="SM00090"/>
    </source>
</evidence>
<dbReference type="EMBL" id="JAJTJA010000001">
    <property type="protein sequence ID" value="KAH8705116.1"/>
    <property type="molecule type" value="Genomic_DNA"/>
</dbReference>
<accession>A0AAD4Q5Y3</accession>
<protein>
    <recommendedName>
        <fullName evidence="13">Serine/threonine-protein kinase RIO2</fullName>
        <ecNumber evidence="3">2.7.11.1</ecNumber>
    </recommendedName>
    <alternativeName>
        <fullName evidence="14">Serine/threonine-protein kinase rio2</fullName>
    </alternativeName>
</protein>
<dbReference type="Gene3D" id="1.10.10.10">
    <property type="entry name" value="Winged helix-like DNA-binding domain superfamily/Winged helix DNA-binding domain"/>
    <property type="match status" value="1"/>
</dbReference>
<keyword evidence="8 17" id="KW-0418">Kinase</keyword>
<dbReference type="SUPFAM" id="SSF46785">
    <property type="entry name" value="Winged helix' DNA-binding domain"/>
    <property type="match status" value="1"/>
</dbReference>
<dbReference type="AlphaFoldDB" id="A0AAD4Q5Y3"/>
<dbReference type="FunFam" id="1.10.510.10:FF:000566">
    <property type="entry name" value="Serine/threonine-protein kinase rio2"/>
    <property type="match status" value="1"/>
</dbReference>
<dbReference type="FunFam" id="3.30.200.20:FF:000052">
    <property type="entry name" value="Serine/threonine-protein kinase RIO2"/>
    <property type="match status" value="1"/>
</dbReference>
<evidence type="ECO:0000256" key="9">
    <source>
        <dbReference type="ARBA" id="ARBA00022840"/>
    </source>
</evidence>
<dbReference type="InterPro" id="IPR030484">
    <property type="entry name" value="Rio2"/>
</dbReference>
<keyword evidence="6" id="KW-0479">Metal-binding</keyword>
<dbReference type="GO" id="GO:0030490">
    <property type="term" value="P:maturation of SSU-rRNA"/>
    <property type="evidence" value="ECO:0007669"/>
    <property type="project" value="TreeGrafter"/>
</dbReference>
<dbReference type="InterPro" id="IPR000687">
    <property type="entry name" value="RIO_kinase"/>
</dbReference>